<evidence type="ECO:0000256" key="2">
    <source>
        <dbReference type="ARBA" id="ARBA00008531"/>
    </source>
</evidence>
<dbReference type="GO" id="GO:0005047">
    <property type="term" value="F:signal recognition particle binding"/>
    <property type="evidence" value="ECO:0007669"/>
    <property type="project" value="InterPro"/>
</dbReference>
<keyword evidence="5" id="KW-0342">GTP-binding</keyword>
<evidence type="ECO:0000256" key="5">
    <source>
        <dbReference type="ARBA" id="ARBA00023134"/>
    </source>
</evidence>
<comment type="subcellular location">
    <subcellularLocation>
        <location evidence="1">Endoplasmic reticulum membrane</location>
        <topology evidence="1">Peripheral membrane protein</topology>
        <orientation evidence="1">Cytoplasmic side</orientation>
    </subcellularLocation>
</comment>
<evidence type="ECO:0000256" key="1">
    <source>
        <dbReference type="ARBA" id="ARBA00004397"/>
    </source>
</evidence>
<dbReference type="GO" id="GO:0006614">
    <property type="term" value="P:SRP-dependent cotranslational protein targeting to membrane"/>
    <property type="evidence" value="ECO:0007669"/>
    <property type="project" value="InterPro"/>
</dbReference>
<dbReference type="SUPFAM" id="SSF52540">
    <property type="entry name" value="P-loop containing nucleoside triphosphate hydrolases"/>
    <property type="match status" value="1"/>
</dbReference>
<organism evidence="10 11">
    <name type="scientific">Pythium oligandrum</name>
    <name type="common">Mycoparasitic fungus</name>
    <dbReference type="NCBI Taxonomy" id="41045"/>
    <lineage>
        <taxon>Eukaryota</taxon>
        <taxon>Sar</taxon>
        <taxon>Stramenopiles</taxon>
        <taxon>Oomycota</taxon>
        <taxon>Peronosporomycetes</taxon>
        <taxon>Pythiales</taxon>
        <taxon>Pythiaceae</taxon>
        <taxon>Pythium</taxon>
    </lineage>
</organism>
<comment type="caution">
    <text evidence="10">The sequence shown here is derived from an EMBL/GenBank/DDBJ whole genome shotgun (WGS) entry which is preliminary data.</text>
</comment>
<dbReference type="AlphaFoldDB" id="A0A8K1FLZ4"/>
<dbReference type="InterPro" id="IPR000897">
    <property type="entry name" value="SRP54_GTPase_dom"/>
</dbReference>
<dbReference type="GO" id="GO:0006886">
    <property type="term" value="P:intracellular protein transport"/>
    <property type="evidence" value="ECO:0007669"/>
    <property type="project" value="InterPro"/>
</dbReference>
<evidence type="ECO:0000256" key="8">
    <source>
        <dbReference type="SAM" id="MobiDB-lite"/>
    </source>
</evidence>
<feature type="compositionally biased region" description="Acidic residues" evidence="8">
    <location>
        <begin position="256"/>
        <end position="275"/>
    </location>
</feature>
<evidence type="ECO:0000259" key="9">
    <source>
        <dbReference type="PROSITE" id="PS00300"/>
    </source>
</evidence>
<gene>
    <name evidence="10" type="ORF">Poli38472_006258</name>
</gene>
<keyword evidence="3" id="KW-0547">Nucleotide-binding</keyword>
<evidence type="ECO:0000256" key="3">
    <source>
        <dbReference type="ARBA" id="ARBA00022741"/>
    </source>
</evidence>
<feature type="region of interest" description="Disordered" evidence="8">
    <location>
        <begin position="123"/>
        <end position="289"/>
    </location>
</feature>
<feature type="compositionally biased region" description="Basic and acidic residues" evidence="8">
    <location>
        <begin position="169"/>
        <end position="185"/>
    </location>
</feature>
<dbReference type="SMART" id="SM00382">
    <property type="entry name" value="AAA"/>
    <property type="match status" value="1"/>
</dbReference>
<evidence type="ECO:0000313" key="10">
    <source>
        <dbReference type="EMBL" id="TMW68790.1"/>
    </source>
</evidence>
<dbReference type="PANTHER" id="PTHR43134">
    <property type="entry name" value="SIGNAL RECOGNITION PARTICLE RECEPTOR SUBUNIT ALPHA"/>
    <property type="match status" value="1"/>
</dbReference>
<dbReference type="InterPro" id="IPR036225">
    <property type="entry name" value="SRP/SRP_N"/>
</dbReference>
<accession>A0A8K1FLZ4</accession>
<dbReference type="InterPro" id="IPR007222">
    <property type="entry name" value="Sig_recog_particle_rcpt_asu_N"/>
</dbReference>
<dbReference type="Pfam" id="PF00448">
    <property type="entry name" value="SRP54"/>
    <property type="match status" value="1"/>
</dbReference>
<dbReference type="InterPro" id="IPR003593">
    <property type="entry name" value="AAA+_ATPase"/>
</dbReference>
<feature type="domain" description="SRP54-type proteins GTP-binding" evidence="9">
    <location>
        <begin position="575"/>
        <end position="588"/>
    </location>
</feature>
<dbReference type="InterPro" id="IPR013822">
    <property type="entry name" value="Signal_recog_particl_SRP54_hlx"/>
</dbReference>
<dbReference type="InterPro" id="IPR042101">
    <property type="entry name" value="SRP54_N_sf"/>
</dbReference>
<dbReference type="SMART" id="SM00962">
    <property type="entry name" value="SRP54"/>
    <property type="match status" value="1"/>
</dbReference>
<keyword evidence="6" id="KW-0472">Membrane</keyword>
<dbReference type="FunFam" id="3.40.50.300:FF:000188">
    <property type="entry name" value="signal recognition particle receptor subunit alpha"/>
    <property type="match status" value="1"/>
</dbReference>
<comment type="similarity">
    <text evidence="2">Belongs to the GTP-binding SRP family.</text>
</comment>
<dbReference type="PANTHER" id="PTHR43134:SF1">
    <property type="entry name" value="SIGNAL RECOGNITION PARTICLE RECEPTOR SUBUNIT ALPHA"/>
    <property type="match status" value="1"/>
</dbReference>
<dbReference type="Gene3D" id="1.20.120.140">
    <property type="entry name" value="Signal recognition particle SRP54, nucleotide-binding domain"/>
    <property type="match status" value="1"/>
</dbReference>
<feature type="compositionally biased region" description="Basic and acidic residues" evidence="8">
    <location>
        <begin position="204"/>
        <end position="240"/>
    </location>
</feature>
<evidence type="ECO:0000256" key="6">
    <source>
        <dbReference type="ARBA" id="ARBA00023136"/>
    </source>
</evidence>
<reference evidence="10" key="1">
    <citation type="submission" date="2019-03" db="EMBL/GenBank/DDBJ databases">
        <title>Long read genome sequence of the mycoparasitic Pythium oligandrum ATCC 38472 isolated from sugarbeet rhizosphere.</title>
        <authorList>
            <person name="Gaulin E."/>
        </authorList>
    </citation>
    <scope>NUCLEOTIDE SEQUENCE</scope>
    <source>
        <strain evidence="10">ATCC 38472_TT</strain>
    </source>
</reference>
<sequence>MIDQFVIFTKTGTVLWSRTLCKLTGDPVDTLINRVLMEDRSGEKKFISDAYCMQWIFENKLDLVFVVVYQKILQLLYIEELLESVKKDFVVLFPEQITSKTPVDYDAQFNKLLKNAETKFVTKQTRTGPRTFNQTLKAKGVASNTSGKAASSSRNKSNGNSTDDGAESADGKAKDKFEELQHDMALHSAPKTMRTGPRKPKTKKNAETEAKKPGKKMTKWDNSKLSKKEIQELDRSKELTTEEEEEQLRKKREEYLGEEEDSEFEEPSDTDEESDSVASSGAESDADGSGWSFASTRIGNFLSTVSGNKILSREDLEPVVSPMRTMLISKNVASEVAEELCESVITTLVGQRLESFTRVSTVVRKALEAALLRILTPKKSTDVLREIMDAKAAGRAYSIVFVGVNGVGKSTSLSKVCYYLKSKGVKVMIAACDTFRSGAVEQLNQHAKVLDVPLFEKGYARDPAAVARDAVKYGTENGYDCVLIDTAGRMQNNESLMRALAKLVSSNSPDLVLFVGEALVGNDGIDQLVMFDRALADYSDRRDPHRVDGIMLTKFDTIDDKVGAAVSMVYKTGQPIMFVGTGQKYTHLKKLNVRTVLRHLLQ</sequence>
<evidence type="ECO:0000256" key="4">
    <source>
        <dbReference type="ARBA" id="ARBA00022824"/>
    </source>
</evidence>
<dbReference type="Proteomes" id="UP000794436">
    <property type="component" value="Unassembled WGS sequence"/>
</dbReference>
<feature type="compositionally biased region" description="Low complexity" evidence="8">
    <location>
        <begin position="276"/>
        <end position="289"/>
    </location>
</feature>
<dbReference type="Gene3D" id="3.30.450.60">
    <property type="match status" value="1"/>
</dbReference>
<protein>
    <recommendedName>
        <fullName evidence="9">SRP54-type proteins GTP-binding domain-containing protein</fullName>
    </recommendedName>
</protein>
<keyword evidence="11" id="KW-1185">Reference proteome</keyword>
<name>A0A8K1FLZ4_PYTOL</name>
<dbReference type="PROSITE" id="PS00300">
    <property type="entry name" value="SRP54"/>
    <property type="match status" value="1"/>
</dbReference>
<keyword evidence="7" id="KW-0675">Receptor</keyword>
<dbReference type="Pfam" id="PF02881">
    <property type="entry name" value="SRP54_N"/>
    <property type="match status" value="1"/>
</dbReference>
<dbReference type="EMBL" id="SPLM01000002">
    <property type="protein sequence ID" value="TMW68790.1"/>
    <property type="molecule type" value="Genomic_DNA"/>
</dbReference>
<evidence type="ECO:0000256" key="7">
    <source>
        <dbReference type="ARBA" id="ARBA00023170"/>
    </source>
</evidence>
<dbReference type="InterPro" id="IPR027417">
    <property type="entry name" value="P-loop_NTPase"/>
</dbReference>
<dbReference type="Gene3D" id="3.40.50.300">
    <property type="entry name" value="P-loop containing nucleotide triphosphate hydrolases"/>
    <property type="match status" value="1"/>
</dbReference>
<dbReference type="GO" id="GO:0003924">
    <property type="term" value="F:GTPase activity"/>
    <property type="evidence" value="ECO:0007669"/>
    <property type="project" value="InterPro"/>
</dbReference>
<dbReference type="GO" id="GO:0005785">
    <property type="term" value="C:signal recognition particle receptor complex"/>
    <property type="evidence" value="ECO:0007669"/>
    <property type="project" value="InterPro"/>
</dbReference>
<evidence type="ECO:0000313" key="11">
    <source>
        <dbReference type="Proteomes" id="UP000794436"/>
    </source>
</evidence>
<dbReference type="CDD" id="cd17876">
    <property type="entry name" value="SRalpha_C"/>
    <property type="match status" value="1"/>
</dbReference>
<dbReference type="CDD" id="cd14826">
    <property type="entry name" value="SR_alpha_SRX"/>
    <property type="match status" value="1"/>
</dbReference>
<dbReference type="GO" id="GO:0005525">
    <property type="term" value="F:GTP binding"/>
    <property type="evidence" value="ECO:0007669"/>
    <property type="project" value="UniProtKB-KW"/>
</dbReference>
<dbReference type="SMART" id="SM00963">
    <property type="entry name" value="SRP54_N"/>
    <property type="match status" value="1"/>
</dbReference>
<keyword evidence="4" id="KW-0256">Endoplasmic reticulum</keyword>
<dbReference type="Pfam" id="PF04086">
    <property type="entry name" value="SRP-alpha_N"/>
    <property type="match status" value="1"/>
</dbReference>
<dbReference type="OrthoDB" id="1727884at2759"/>
<dbReference type="SUPFAM" id="SSF64356">
    <property type="entry name" value="SNARE-like"/>
    <property type="match status" value="1"/>
</dbReference>
<dbReference type="InterPro" id="IPR011012">
    <property type="entry name" value="Longin-like_dom_sf"/>
</dbReference>
<proteinExistence type="inferred from homology"/>
<feature type="compositionally biased region" description="Polar residues" evidence="8">
    <location>
        <begin position="123"/>
        <end position="163"/>
    </location>
</feature>
<dbReference type="SUPFAM" id="SSF47364">
    <property type="entry name" value="Domain of the SRP/SRP receptor G-proteins"/>
    <property type="match status" value="1"/>
</dbReference>